<keyword evidence="3" id="KW-1185">Reference proteome</keyword>
<feature type="domain" description="Immunity protein 45" evidence="1">
    <location>
        <begin position="1"/>
        <end position="64"/>
    </location>
</feature>
<dbReference type="EMBL" id="JACHXO010000013">
    <property type="protein sequence ID" value="MBB3197374.1"/>
    <property type="molecule type" value="Genomic_DNA"/>
</dbReference>
<evidence type="ECO:0000259" key="1">
    <source>
        <dbReference type="Pfam" id="PF15572"/>
    </source>
</evidence>
<comment type="caution">
    <text evidence="2">The sequence shown here is derived from an EMBL/GenBank/DDBJ whole genome shotgun (WGS) entry which is preliminary data.</text>
</comment>
<proteinExistence type="predicted"/>
<reference evidence="2 3" key="1">
    <citation type="submission" date="2020-08" db="EMBL/GenBank/DDBJ databases">
        <title>Genomic Encyclopedia of Type Strains, Phase III (KMG-III): the genomes of soil and plant-associated and newly described type strains.</title>
        <authorList>
            <person name="Whitman W."/>
        </authorList>
    </citation>
    <scope>NUCLEOTIDE SEQUENCE [LARGE SCALE GENOMIC DNA]</scope>
    <source>
        <strain evidence="2 3">CECT 7247</strain>
    </source>
</reference>
<protein>
    <recommendedName>
        <fullName evidence="1">Immunity protein 45 domain-containing protein</fullName>
    </recommendedName>
</protein>
<sequence>MDFLVFDAISYENGCGLGLIVLSGPKAGKINTILPGSSAPNGAHAISKDWLINNWNEYFYPDGTPAQAWVSVIESINSLPDGTVWEIPDVGDDEVSL</sequence>
<dbReference type="Proteomes" id="UP000574369">
    <property type="component" value="Unassembled WGS sequence"/>
</dbReference>
<dbReference type="InterPro" id="IPR029077">
    <property type="entry name" value="Imm45"/>
</dbReference>
<gene>
    <name evidence="2" type="ORF">FHS28_004801</name>
</gene>
<dbReference type="Pfam" id="PF15572">
    <property type="entry name" value="Imm45"/>
    <property type="match status" value="1"/>
</dbReference>
<organism evidence="2 3">
    <name type="scientific">Roseateles terrae</name>
    <dbReference type="NCBI Taxonomy" id="431060"/>
    <lineage>
        <taxon>Bacteria</taxon>
        <taxon>Pseudomonadati</taxon>
        <taxon>Pseudomonadota</taxon>
        <taxon>Betaproteobacteria</taxon>
        <taxon>Burkholderiales</taxon>
        <taxon>Sphaerotilaceae</taxon>
        <taxon>Roseateles</taxon>
    </lineage>
</organism>
<evidence type="ECO:0000313" key="2">
    <source>
        <dbReference type="EMBL" id="MBB3197374.1"/>
    </source>
</evidence>
<evidence type="ECO:0000313" key="3">
    <source>
        <dbReference type="Proteomes" id="UP000574369"/>
    </source>
</evidence>
<accession>A0ABR6GZ28</accession>
<name>A0ABR6GZ28_9BURK</name>